<protein>
    <submittedName>
        <fullName evidence="3">ATP-binding protein</fullName>
    </submittedName>
</protein>
<keyword evidence="3" id="KW-0547">Nucleotide-binding</keyword>
<comment type="caution">
    <text evidence="3">The sequence shown here is derived from an EMBL/GenBank/DDBJ whole genome shotgun (WGS) entry which is preliminary data.</text>
</comment>
<keyword evidence="3" id="KW-0067">ATP-binding</keyword>
<evidence type="ECO:0000256" key="1">
    <source>
        <dbReference type="ARBA" id="ARBA00022527"/>
    </source>
</evidence>
<dbReference type="InterPro" id="IPR003594">
    <property type="entry name" value="HATPase_dom"/>
</dbReference>
<evidence type="ECO:0000313" key="3">
    <source>
        <dbReference type="EMBL" id="MEJ2886653.1"/>
    </source>
</evidence>
<dbReference type="PANTHER" id="PTHR35526">
    <property type="entry name" value="ANTI-SIGMA-F FACTOR RSBW-RELATED"/>
    <property type="match status" value="1"/>
</dbReference>
<dbReference type="RefSeq" id="WP_337713125.1">
    <property type="nucleotide sequence ID" value="NZ_JBBEGL010000002.1"/>
</dbReference>
<dbReference type="SUPFAM" id="SSF55874">
    <property type="entry name" value="ATPase domain of HSP90 chaperone/DNA topoisomerase II/histidine kinase"/>
    <property type="match status" value="1"/>
</dbReference>
<dbReference type="Proteomes" id="UP001370100">
    <property type="component" value="Unassembled WGS sequence"/>
</dbReference>
<dbReference type="InterPro" id="IPR050267">
    <property type="entry name" value="Anti-sigma-factor_SerPK"/>
</dbReference>
<evidence type="ECO:0000313" key="4">
    <source>
        <dbReference type="Proteomes" id="UP001370100"/>
    </source>
</evidence>
<dbReference type="EMBL" id="JBBEGL010000002">
    <property type="protein sequence ID" value="MEJ2886653.1"/>
    <property type="molecule type" value="Genomic_DNA"/>
</dbReference>
<keyword evidence="1" id="KW-0418">Kinase</keyword>
<keyword evidence="1" id="KW-0723">Serine/threonine-protein kinase</keyword>
<dbReference type="PANTHER" id="PTHR35526:SF3">
    <property type="entry name" value="ANTI-SIGMA-F FACTOR RSBW"/>
    <property type="match status" value="1"/>
</dbReference>
<proteinExistence type="predicted"/>
<dbReference type="Gene3D" id="3.30.565.10">
    <property type="entry name" value="Histidine kinase-like ATPase, C-terminal domain"/>
    <property type="match status" value="1"/>
</dbReference>
<evidence type="ECO:0000259" key="2">
    <source>
        <dbReference type="Pfam" id="PF13581"/>
    </source>
</evidence>
<name>A0ABU8N2M0_9PSEU</name>
<reference evidence="3 4" key="1">
    <citation type="submission" date="2024-03" db="EMBL/GenBank/DDBJ databases">
        <title>Actinomycetospora sp. OC33-EN06, a novel actinomycete isolated from wild orchid (Aerides multiflora).</title>
        <authorList>
            <person name="Suriyachadkun C."/>
        </authorList>
    </citation>
    <scope>NUCLEOTIDE SEQUENCE [LARGE SCALE GENOMIC DNA]</scope>
    <source>
        <strain evidence="3 4">OC33-EN06</strain>
    </source>
</reference>
<sequence>MHGTASSETRSVVHEVAHDVVHAADLRSLRIDLVEWVRAAAETSDEVREPALTERLEDVATAFYEALTNVVDHAYPEGGGPVHVTARLAATGAPDRPWLEITVADRGGWRPAPEDPGHRGRGLLLLSGLADGHDLQQEQDGTRVRLWWHRPP</sequence>
<feature type="domain" description="Histidine kinase/HSP90-like ATPase" evidence="2">
    <location>
        <begin position="33"/>
        <end position="148"/>
    </location>
</feature>
<organism evidence="3 4">
    <name type="scientific">Actinomycetospora aeridis</name>
    <dbReference type="NCBI Taxonomy" id="3129231"/>
    <lineage>
        <taxon>Bacteria</taxon>
        <taxon>Bacillati</taxon>
        <taxon>Actinomycetota</taxon>
        <taxon>Actinomycetes</taxon>
        <taxon>Pseudonocardiales</taxon>
        <taxon>Pseudonocardiaceae</taxon>
        <taxon>Actinomycetospora</taxon>
    </lineage>
</organism>
<gene>
    <name evidence="3" type="ORF">WCD41_09355</name>
</gene>
<dbReference type="InterPro" id="IPR036890">
    <property type="entry name" value="HATPase_C_sf"/>
</dbReference>
<dbReference type="CDD" id="cd16936">
    <property type="entry name" value="HATPase_RsbW-like"/>
    <property type="match status" value="1"/>
</dbReference>
<dbReference type="GO" id="GO:0005524">
    <property type="term" value="F:ATP binding"/>
    <property type="evidence" value="ECO:0007669"/>
    <property type="project" value="UniProtKB-KW"/>
</dbReference>
<dbReference type="Pfam" id="PF13581">
    <property type="entry name" value="HATPase_c_2"/>
    <property type="match status" value="1"/>
</dbReference>
<keyword evidence="4" id="KW-1185">Reference proteome</keyword>
<keyword evidence="1" id="KW-0808">Transferase</keyword>
<accession>A0ABU8N2M0</accession>